<feature type="domain" description="G-patch" evidence="2">
    <location>
        <begin position="558"/>
        <end position="604"/>
    </location>
</feature>
<dbReference type="PANTHER" id="PTHR47423:SF2">
    <property type="entry name" value="PROTEIN SQS1"/>
    <property type="match status" value="1"/>
</dbReference>
<dbReference type="Pfam" id="PF01585">
    <property type="entry name" value="G-patch"/>
    <property type="match status" value="2"/>
</dbReference>
<gene>
    <name evidence="3" type="primary">tfip11</name>
    <name evidence="3" type="ORF">CFP56_004953</name>
</gene>
<dbReference type="Proteomes" id="UP000237347">
    <property type="component" value="Unassembled WGS sequence"/>
</dbReference>
<dbReference type="AlphaFoldDB" id="A0AAW0IGV8"/>
<protein>
    <submittedName>
        <fullName evidence="3">Tuftelin-interacting protein 11</fullName>
    </submittedName>
</protein>
<evidence type="ECO:0000313" key="4">
    <source>
        <dbReference type="Proteomes" id="UP000237347"/>
    </source>
</evidence>
<sequence>MAGGRRRPAKTQNNKSNSNSNNKGRRRGSEPFPVRAGLFVEGGLLSDWQNQNQTPSRGRNSNPNNKSGSVSVSKSGSIGKSKASGSKIEPRKMGGNAIGYRYPALDFEKGNNGDDSIDESHPIVLVDSKENQIVAYVDQMPSSEPRDVEFTYDYHSDFVLGDGSHQGLGFQAETEGTSSYEKEINADENINDEIGQMSEEILAEVSPPGKNSGFLSIGGMKLYTQDISDEESDEEDNRESLDEESNDTSEPGEAVGSSESDSSEDLSDDSDLDIDDEVAKDYLEGIGGSDNVLNSKWLMEQVLDESDDDSSSNGFDETVEKLGGIALQDASREYGLKKPKSRKRYSKPSKENLSLAIDDLMLIKDPRTVSSKKKHVARFPRSWPLEAQKSKTSRNFPGEKKKHRKEMIAVKRRERMLLRGVDLEQINLKLERIVLDGVDMFSFQPMHSRDCSQLIGAGDEDADFAVTDFSNLRSANRNRVKKTAKGSGEASEKKRSGKKSSYGNKVSYVDQPMSFVSSGIMQSDAVEITAVDSQETNENCKDKGVVGSASLGSFEVHTKGFGSKMMAKMGFVEGGGLGKDGQGIAEPIEAIKRPKSLGLGMEFSESTSDPAGTKSDTGRTKSQKAQVSKSGGDPTRNRSQKIGASGSQRIGAFEQHTKGFGSKMMAKMGFVEGMGLGRDSQGILNPLGAVRRPKARGLGAKG</sequence>
<dbReference type="PANTHER" id="PTHR47423">
    <property type="entry name" value="G-PATCH DOMAIN CONTAINING PROTEIN"/>
    <property type="match status" value="1"/>
</dbReference>
<accession>A0AAW0IGV8</accession>
<feature type="compositionally biased region" description="Polar residues" evidence="1">
    <location>
        <begin position="47"/>
        <end position="59"/>
    </location>
</feature>
<name>A0AAW0IGV8_QUESU</name>
<evidence type="ECO:0000256" key="1">
    <source>
        <dbReference type="SAM" id="MobiDB-lite"/>
    </source>
</evidence>
<feature type="region of interest" description="Disordered" evidence="1">
    <location>
        <begin position="600"/>
        <end position="656"/>
    </location>
</feature>
<comment type="caution">
    <text evidence="3">The sequence shown here is derived from an EMBL/GenBank/DDBJ whole genome shotgun (WGS) entry which is preliminary data.</text>
</comment>
<feature type="compositionally biased region" description="Low complexity" evidence="1">
    <location>
        <begin position="60"/>
        <end position="87"/>
    </location>
</feature>
<feature type="compositionally biased region" description="Acidic residues" evidence="1">
    <location>
        <begin position="227"/>
        <end position="247"/>
    </location>
</feature>
<keyword evidence="4" id="KW-1185">Reference proteome</keyword>
<proteinExistence type="predicted"/>
<feature type="compositionally biased region" description="Low complexity" evidence="1">
    <location>
        <begin position="13"/>
        <end position="22"/>
    </location>
</feature>
<evidence type="ECO:0000259" key="2">
    <source>
        <dbReference type="PROSITE" id="PS50174"/>
    </source>
</evidence>
<feature type="domain" description="G-patch" evidence="2">
    <location>
        <begin position="657"/>
        <end position="702"/>
    </location>
</feature>
<feature type="compositionally biased region" description="Acidic residues" evidence="1">
    <location>
        <begin position="261"/>
        <end position="276"/>
    </location>
</feature>
<dbReference type="InterPro" id="IPR000467">
    <property type="entry name" value="G_patch_dom"/>
</dbReference>
<reference evidence="3 4" key="1">
    <citation type="journal article" date="2018" name="Sci. Data">
        <title>The draft genome sequence of cork oak.</title>
        <authorList>
            <person name="Ramos A.M."/>
            <person name="Usie A."/>
            <person name="Barbosa P."/>
            <person name="Barros P.M."/>
            <person name="Capote T."/>
            <person name="Chaves I."/>
            <person name="Simoes F."/>
            <person name="Abreu I."/>
            <person name="Carrasquinho I."/>
            <person name="Faro C."/>
            <person name="Guimaraes J.B."/>
            <person name="Mendonca D."/>
            <person name="Nobrega F."/>
            <person name="Rodrigues L."/>
            <person name="Saibo N.J.M."/>
            <person name="Varela M.C."/>
            <person name="Egas C."/>
            <person name="Matos J."/>
            <person name="Miguel C.M."/>
            <person name="Oliveira M.M."/>
            <person name="Ricardo C.P."/>
            <person name="Goncalves S."/>
        </authorList>
    </citation>
    <scope>NUCLEOTIDE SEQUENCE [LARGE SCALE GENOMIC DNA]</scope>
    <source>
        <strain evidence="4">cv. HL8</strain>
    </source>
</reference>
<feature type="region of interest" description="Disordered" evidence="1">
    <location>
        <begin position="477"/>
        <end position="505"/>
    </location>
</feature>
<dbReference type="SMART" id="SM00443">
    <property type="entry name" value="G_patch"/>
    <property type="match status" value="2"/>
</dbReference>
<dbReference type="GO" id="GO:0003676">
    <property type="term" value="F:nucleic acid binding"/>
    <property type="evidence" value="ECO:0007669"/>
    <property type="project" value="InterPro"/>
</dbReference>
<organism evidence="3 4">
    <name type="scientific">Quercus suber</name>
    <name type="common">Cork oak</name>
    <dbReference type="NCBI Taxonomy" id="58331"/>
    <lineage>
        <taxon>Eukaryota</taxon>
        <taxon>Viridiplantae</taxon>
        <taxon>Streptophyta</taxon>
        <taxon>Embryophyta</taxon>
        <taxon>Tracheophyta</taxon>
        <taxon>Spermatophyta</taxon>
        <taxon>Magnoliopsida</taxon>
        <taxon>eudicotyledons</taxon>
        <taxon>Gunneridae</taxon>
        <taxon>Pentapetalae</taxon>
        <taxon>rosids</taxon>
        <taxon>fabids</taxon>
        <taxon>Fagales</taxon>
        <taxon>Fagaceae</taxon>
        <taxon>Quercus</taxon>
    </lineage>
</organism>
<evidence type="ECO:0000313" key="3">
    <source>
        <dbReference type="EMBL" id="KAK7813535.1"/>
    </source>
</evidence>
<feature type="region of interest" description="Disordered" evidence="1">
    <location>
        <begin position="225"/>
        <end position="290"/>
    </location>
</feature>
<dbReference type="PROSITE" id="PS50174">
    <property type="entry name" value="G_PATCH"/>
    <property type="match status" value="2"/>
</dbReference>
<dbReference type="EMBL" id="PKMF04001229">
    <property type="protein sequence ID" value="KAK7813535.1"/>
    <property type="molecule type" value="Genomic_DNA"/>
</dbReference>
<feature type="region of interest" description="Disordered" evidence="1">
    <location>
        <begin position="1"/>
        <end position="98"/>
    </location>
</feature>